<sequence length="449" mass="51569">MPLGLPDLRRLKISQSGRSHDGLRFPLEICALIIQNVDSYDTLKKLYTIKTFRGILNDHVRYIAIGGDYMRPTYDFANVVERKDESEIFRVSNDVYYVEVDKQYPSMGKVHDVRFLKFPSSIPNPAGKFIVVQVHVSGLEDVECSYVRFKHWTFGDRLNLGVRPFHIEFVTNVQQVDDRLITWCDYIRSCEFTDAAGIDELTVSLDARFRGGPIFFNVMSIPTNLVNNFVPNEEESKYQPSLTFDIIILNCHSSTDPFLGKFPKPLMLNSLKKKKLPLLQGIGEQYARNVLIQGMRHIEGMSAYDMDAFEELINSREMIEEMLVSQFTEMSKDAWDKKELHVSRVPAANKGGDAPAYDSSNLSYHLAKWKQTPNSEIDDRLEAVITWCLKQPPSTVRAVRFCSAYDPGLAQAYKEHDERVLKEFLDSLDLPCDRQMKAMPEKFLYNRAA</sequence>
<gene>
    <name evidence="1" type="ORF">WICPIJ_004086</name>
</gene>
<reference evidence="1" key="1">
    <citation type="journal article" date="2021" name="Open Biol.">
        <title>Shared evolutionary footprints suggest mitochondrial oxidative damage underlies multiple complex I losses in fungi.</title>
        <authorList>
            <person name="Schikora-Tamarit M.A."/>
            <person name="Marcet-Houben M."/>
            <person name="Nosek J."/>
            <person name="Gabaldon T."/>
        </authorList>
    </citation>
    <scope>NUCLEOTIDE SEQUENCE</scope>
    <source>
        <strain evidence="1">CBS2887</strain>
    </source>
</reference>
<keyword evidence="2" id="KW-1185">Reference proteome</keyword>
<evidence type="ECO:0000313" key="1">
    <source>
        <dbReference type="EMBL" id="KAH3684939.1"/>
    </source>
</evidence>
<evidence type="ECO:0000313" key="2">
    <source>
        <dbReference type="Proteomes" id="UP000774326"/>
    </source>
</evidence>
<reference evidence="1" key="2">
    <citation type="submission" date="2021-01" db="EMBL/GenBank/DDBJ databases">
        <authorList>
            <person name="Schikora-Tamarit M.A."/>
        </authorList>
    </citation>
    <scope>NUCLEOTIDE SEQUENCE</scope>
    <source>
        <strain evidence="1">CBS2887</strain>
    </source>
</reference>
<name>A0A9P8Q8N6_WICPI</name>
<protein>
    <submittedName>
        <fullName evidence="1">Uncharacterized protein</fullName>
    </submittedName>
</protein>
<proteinExistence type="predicted"/>
<dbReference type="AlphaFoldDB" id="A0A9P8Q8N6"/>
<accession>A0A9P8Q8N6</accession>
<dbReference type="EMBL" id="JAEUBG010002252">
    <property type="protein sequence ID" value="KAH3684939.1"/>
    <property type="molecule type" value="Genomic_DNA"/>
</dbReference>
<dbReference type="Proteomes" id="UP000774326">
    <property type="component" value="Unassembled WGS sequence"/>
</dbReference>
<organism evidence="1 2">
    <name type="scientific">Wickerhamomyces pijperi</name>
    <name type="common">Yeast</name>
    <name type="synonym">Pichia pijperi</name>
    <dbReference type="NCBI Taxonomy" id="599730"/>
    <lineage>
        <taxon>Eukaryota</taxon>
        <taxon>Fungi</taxon>
        <taxon>Dikarya</taxon>
        <taxon>Ascomycota</taxon>
        <taxon>Saccharomycotina</taxon>
        <taxon>Saccharomycetes</taxon>
        <taxon>Phaffomycetales</taxon>
        <taxon>Wickerhamomycetaceae</taxon>
        <taxon>Wickerhamomyces</taxon>
    </lineage>
</organism>
<comment type="caution">
    <text evidence="1">The sequence shown here is derived from an EMBL/GenBank/DDBJ whole genome shotgun (WGS) entry which is preliminary data.</text>
</comment>